<comment type="caution">
    <text evidence="3">The sequence shown here is derived from an EMBL/GenBank/DDBJ whole genome shotgun (WGS) entry which is preliminary data.</text>
</comment>
<gene>
    <name evidence="3" type="ORF">SPV1_10134</name>
</gene>
<sequence length="150" mass="16639">MMFLLCLTAHAGGWALTDQYGEHFAQTETHGKWVLVNFWAPWCPHCLQEIPDLVGLQQRRHSLQVIGVAVMYRARQNVTEIEHEAHLNYPVVMGNEDIASAFGSMRGLPTSYLYAPDGKLVAKYDGPAPIADIESRLDAVYSTGAKSGNH</sequence>
<evidence type="ECO:0000313" key="4">
    <source>
        <dbReference type="Proteomes" id="UP000005297"/>
    </source>
</evidence>
<dbReference type="PROSITE" id="PS00194">
    <property type="entry name" value="THIOREDOXIN_1"/>
    <property type="match status" value="1"/>
</dbReference>
<proteinExistence type="predicted"/>
<dbReference type="CDD" id="cd02966">
    <property type="entry name" value="TlpA_like_family"/>
    <property type="match status" value="1"/>
</dbReference>
<reference evidence="3 4" key="1">
    <citation type="submission" date="2006-09" db="EMBL/GenBank/DDBJ databases">
        <authorList>
            <person name="Emerson D."/>
            <person name="Ferriera S."/>
            <person name="Johnson J."/>
            <person name="Kravitz S."/>
            <person name="Halpern A."/>
            <person name="Remington K."/>
            <person name="Beeson K."/>
            <person name="Tran B."/>
            <person name="Rogers Y.-H."/>
            <person name="Friedman R."/>
            <person name="Venter J.C."/>
        </authorList>
    </citation>
    <scope>NUCLEOTIDE SEQUENCE [LARGE SCALE GENOMIC DNA]</scope>
    <source>
        <strain evidence="3 4">PV-1</strain>
    </source>
</reference>
<keyword evidence="4" id="KW-1185">Reference proteome</keyword>
<evidence type="ECO:0000259" key="2">
    <source>
        <dbReference type="PROSITE" id="PS51352"/>
    </source>
</evidence>
<organism evidence="3 4">
    <name type="scientific">Mariprofundus ferrooxydans PV-1</name>
    <dbReference type="NCBI Taxonomy" id="314345"/>
    <lineage>
        <taxon>Bacteria</taxon>
        <taxon>Pseudomonadati</taxon>
        <taxon>Pseudomonadota</taxon>
        <taxon>Candidatius Mariprofundia</taxon>
        <taxon>Mariprofundales</taxon>
        <taxon>Mariprofundaceae</taxon>
        <taxon>Mariprofundus</taxon>
    </lineage>
</organism>
<dbReference type="OrthoDB" id="9811352at2"/>
<dbReference type="eggNOG" id="COG0526">
    <property type="taxonomic scope" value="Bacteria"/>
</dbReference>
<dbReference type="GO" id="GO:0016209">
    <property type="term" value="F:antioxidant activity"/>
    <property type="evidence" value="ECO:0007669"/>
    <property type="project" value="InterPro"/>
</dbReference>
<dbReference type="SUPFAM" id="SSF52833">
    <property type="entry name" value="Thioredoxin-like"/>
    <property type="match status" value="1"/>
</dbReference>
<protein>
    <submittedName>
        <fullName evidence="3">Thioredoxin</fullName>
    </submittedName>
</protein>
<dbReference type="PROSITE" id="PS51352">
    <property type="entry name" value="THIOREDOXIN_2"/>
    <property type="match status" value="1"/>
</dbReference>
<dbReference type="InParanoid" id="Q0EWX4"/>
<dbReference type="STRING" id="314344.AL013_07290"/>
<evidence type="ECO:0000313" key="3">
    <source>
        <dbReference type="EMBL" id="EAU53783.1"/>
    </source>
</evidence>
<keyword evidence="1" id="KW-0676">Redox-active center</keyword>
<dbReference type="PANTHER" id="PTHR42852">
    <property type="entry name" value="THIOL:DISULFIDE INTERCHANGE PROTEIN DSBE"/>
    <property type="match status" value="1"/>
</dbReference>
<dbReference type="InterPro" id="IPR036249">
    <property type="entry name" value="Thioredoxin-like_sf"/>
</dbReference>
<dbReference type="Gene3D" id="3.40.30.10">
    <property type="entry name" value="Glutaredoxin"/>
    <property type="match status" value="1"/>
</dbReference>
<dbReference type="GO" id="GO:0015036">
    <property type="term" value="F:disulfide oxidoreductase activity"/>
    <property type="evidence" value="ECO:0007669"/>
    <property type="project" value="UniProtKB-ARBA"/>
</dbReference>
<dbReference type="HOGENOM" id="CLU_042529_11_2_0"/>
<accession>Q0EWX4</accession>
<dbReference type="AlphaFoldDB" id="Q0EWX4"/>
<dbReference type="RefSeq" id="WP_009849546.1">
    <property type="nucleotide sequence ID" value="NZ_DS022294.1"/>
</dbReference>
<dbReference type="InterPro" id="IPR013766">
    <property type="entry name" value="Thioredoxin_domain"/>
</dbReference>
<evidence type="ECO:0000256" key="1">
    <source>
        <dbReference type="ARBA" id="ARBA00023284"/>
    </source>
</evidence>
<dbReference type="InterPro" id="IPR017937">
    <property type="entry name" value="Thioredoxin_CS"/>
</dbReference>
<dbReference type="PANTHER" id="PTHR42852:SF18">
    <property type="entry name" value="CHROMOSOME UNDETERMINED SCAFFOLD_47, WHOLE GENOME SHOTGUN SEQUENCE"/>
    <property type="match status" value="1"/>
</dbReference>
<dbReference type="Proteomes" id="UP000005297">
    <property type="component" value="Unassembled WGS sequence"/>
</dbReference>
<dbReference type="Pfam" id="PF00578">
    <property type="entry name" value="AhpC-TSA"/>
    <property type="match status" value="1"/>
</dbReference>
<dbReference type="InterPro" id="IPR000866">
    <property type="entry name" value="AhpC/TSA"/>
</dbReference>
<name>Q0EWX4_9PROT</name>
<dbReference type="InterPro" id="IPR050553">
    <property type="entry name" value="Thioredoxin_ResA/DsbE_sf"/>
</dbReference>
<dbReference type="EMBL" id="AATS01000017">
    <property type="protein sequence ID" value="EAU53783.1"/>
    <property type="molecule type" value="Genomic_DNA"/>
</dbReference>
<feature type="domain" description="Thioredoxin" evidence="2">
    <location>
        <begin position="5"/>
        <end position="142"/>
    </location>
</feature>